<evidence type="ECO:0000256" key="1">
    <source>
        <dbReference type="SAM" id="SignalP"/>
    </source>
</evidence>
<name>A0AA38VZM0_9PEZI</name>
<keyword evidence="1" id="KW-0732">Signal</keyword>
<accession>A0AA38VZM0</accession>
<evidence type="ECO:0000313" key="2">
    <source>
        <dbReference type="EMBL" id="KAJ9156355.1"/>
    </source>
</evidence>
<protein>
    <submittedName>
        <fullName evidence="2">Uncharacterized protein</fullName>
    </submittedName>
</protein>
<comment type="caution">
    <text evidence="2">The sequence shown here is derived from an EMBL/GenBank/DDBJ whole genome shotgun (WGS) entry which is preliminary data.</text>
</comment>
<evidence type="ECO:0000313" key="3">
    <source>
        <dbReference type="Proteomes" id="UP001174694"/>
    </source>
</evidence>
<dbReference type="AlphaFoldDB" id="A0AA38VZM0"/>
<sequence>MKTTALILAASAALASAQATYNETDGKYHCAKPNAAYCAGDSLGTNIIIRCNSDSIGQPGNCNDNLDGEPPIGLAFSPCWETSKTSGDAACSKNCIVYGSSGNANGTFTLPSDVCTPTYTATSTSVSSTSSVSATSTTVSVPANTTVTTTTPCPESTTSTFVLPSETITTLLTSTTTYCPPPLSTGASSSILPPPANGTITTGSATATPISPTTTTTLPSGIATAGASANKVGGALAAVGLLAAAML</sequence>
<feature type="signal peptide" evidence="1">
    <location>
        <begin position="1"/>
        <end position="19"/>
    </location>
</feature>
<keyword evidence="3" id="KW-1185">Reference proteome</keyword>
<feature type="chain" id="PRO_5041269131" evidence="1">
    <location>
        <begin position="20"/>
        <end position="247"/>
    </location>
</feature>
<organism evidence="2 3">
    <name type="scientific">Pleurostoma richardsiae</name>
    <dbReference type="NCBI Taxonomy" id="41990"/>
    <lineage>
        <taxon>Eukaryota</taxon>
        <taxon>Fungi</taxon>
        <taxon>Dikarya</taxon>
        <taxon>Ascomycota</taxon>
        <taxon>Pezizomycotina</taxon>
        <taxon>Sordariomycetes</taxon>
        <taxon>Sordariomycetidae</taxon>
        <taxon>Calosphaeriales</taxon>
        <taxon>Pleurostomataceae</taxon>
        <taxon>Pleurostoma</taxon>
    </lineage>
</organism>
<gene>
    <name evidence="2" type="ORF">NKR23_g1296</name>
</gene>
<proteinExistence type="predicted"/>
<dbReference type="EMBL" id="JANBVO010000002">
    <property type="protein sequence ID" value="KAJ9156355.1"/>
    <property type="molecule type" value="Genomic_DNA"/>
</dbReference>
<reference evidence="2" key="1">
    <citation type="submission" date="2022-07" db="EMBL/GenBank/DDBJ databases">
        <title>Fungi with potential for degradation of polypropylene.</title>
        <authorList>
            <person name="Gostincar C."/>
        </authorList>
    </citation>
    <scope>NUCLEOTIDE SEQUENCE</scope>
    <source>
        <strain evidence="2">EXF-13308</strain>
    </source>
</reference>
<dbReference type="Proteomes" id="UP001174694">
    <property type="component" value="Unassembled WGS sequence"/>
</dbReference>